<evidence type="ECO:0000313" key="1">
    <source>
        <dbReference type="EMBL" id="ETK03029.1"/>
    </source>
</evidence>
<name>W2C744_9BACT</name>
<proteinExistence type="predicted"/>
<comment type="caution">
    <text evidence="1">The sequence shown here is derived from an EMBL/GenBank/DDBJ whole genome shotgun (WGS) entry which is preliminary data.</text>
</comment>
<reference evidence="1 2" key="1">
    <citation type="submission" date="2013-11" db="EMBL/GenBank/DDBJ databases">
        <title>Single cell genomics of uncultured Tannerella BU063 (oral taxon 286).</title>
        <authorList>
            <person name="Beall C.J."/>
            <person name="Campbell A.G."/>
            <person name="Griffen A.L."/>
            <person name="Podar M."/>
            <person name="Leys E.J."/>
        </authorList>
    </citation>
    <scope>NUCLEOTIDE SEQUENCE [LARGE SCALE GENOMIC DNA]</scope>
    <source>
        <strain evidence="1">Cell 2</strain>
    </source>
</reference>
<dbReference type="Proteomes" id="UP000018837">
    <property type="component" value="Unassembled WGS sequence"/>
</dbReference>
<protein>
    <submittedName>
        <fullName evidence="1">Uncharacterized protein</fullName>
    </submittedName>
</protein>
<evidence type="ECO:0000313" key="2">
    <source>
        <dbReference type="Proteomes" id="UP000018837"/>
    </source>
</evidence>
<gene>
    <name evidence="1" type="ORF">N425_00720</name>
</gene>
<dbReference type="EMBL" id="AYUF01000161">
    <property type="protein sequence ID" value="ETK03029.1"/>
    <property type="molecule type" value="Genomic_DNA"/>
</dbReference>
<sequence>MIERHMQYAPTWAHMYAQSPIAPDNDAHLCHKFLAVSDNNKYLFQGLNIVSIDGRYIAQLFIIDSINNK</sequence>
<accession>W2C744</accession>
<dbReference type="AlphaFoldDB" id="W2C744"/>
<organism evidence="1 2">
    <name type="scientific">Tannerella sp. oral taxon BU063 isolate Cell 2</name>
    <dbReference type="NCBI Taxonomy" id="1411148"/>
    <lineage>
        <taxon>Bacteria</taxon>
        <taxon>Pseudomonadati</taxon>
        <taxon>Bacteroidota</taxon>
        <taxon>Bacteroidia</taxon>
        <taxon>Bacteroidales</taxon>
        <taxon>Tannerellaceae</taxon>
        <taxon>Tannerella</taxon>
    </lineage>
</organism>